<evidence type="ECO:0000256" key="4">
    <source>
        <dbReference type="ARBA" id="ARBA00022964"/>
    </source>
</evidence>
<protein>
    <recommendedName>
        <fullName evidence="7">TauD/TfdA-like domain-containing protein</fullName>
    </recommendedName>
</protein>
<evidence type="ECO:0000256" key="1">
    <source>
        <dbReference type="ARBA" id="ARBA00001954"/>
    </source>
</evidence>
<keyword evidence="3" id="KW-0479">Metal-binding</keyword>
<evidence type="ECO:0000313" key="8">
    <source>
        <dbReference type="EMBL" id="KAL0070114.1"/>
    </source>
</evidence>
<dbReference type="EMBL" id="JBBXMP010000008">
    <property type="protein sequence ID" value="KAL0070114.1"/>
    <property type="molecule type" value="Genomic_DNA"/>
</dbReference>
<evidence type="ECO:0000256" key="6">
    <source>
        <dbReference type="ARBA" id="ARBA00023004"/>
    </source>
</evidence>
<reference evidence="8 9" key="1">
    <citation type="submission" date="2024-05" db="EMBL/GenBank/DDBJ databases">
        <title>A draft genome resource for the thread blight pathogen Marasmius tenuissimus strain MS-2.</title>
        <authorList>
            <person name="Yulfo-Soto G.E."/>
            <person name="Baruah I.K."/>
            <person name="Amoako-Attah I."/>
            <person name="Bukari Y."/>
            <person name="Meinhardt L.W."/>
            <person name="Bailey B.A."/>
            <person name="Cohen S.P."/>
        </authorList>
    </citation>
    <scope>NUCLEOTIDE SEQUENCE [LARGE SCALE GENOMIC DNA]</scope>
    <source>
        <strain evidence="8 9">MS-2</strain>
    </source>
</reference>
<dbReference type="Pfam" id="PF02668">
    <property type="entry name" value="TauD"/>
    <property type="match status" value="1"/>
</dbReference>
<comment type="caution">
    <text evidence="8">The sequence shown here is derived from an EMBL/GenBank/DDBJ whole genome shotgun (WGS) entry which is preliminary data.</text>
</comment>
<proteinExistence type="inferred from homology"/>
<name>A0ABR3A9U4_9AGAR</name>
<sequence>MTIEFKPLVLPSSADLARLGDFGREVIGIHPAQATEEQFAELQKALYQFNALLFRNIDLTPEEQFAFVKAFDPGAGIFGHGTKKMQEIKGSILSGYLNSLPRVPQVQAIGHGSIAEHEGMHELRLNHGHHSSIHKTRILQEDEEKGYTRFFRWHMDAALYEFSPPRVTGLYAIKIPDGPKQTVRYDDGSGDELLVPLGTTAFESGQNTFDILPPELKSVAVRAKAKYAPKPYEWMSTARFKSTGMGLETEGLEKGPDQLSTWKEEDIKILPFVSLFFLSSLGILSFASQCWKNSVTGKLHMMVHPAAVQEVIVDPVFDEGKKGALYPHGAHLKDLQEVRDLLWKMQRPGIAPSLVYPHDWKEKDLLLWNNRGVMHSVVGHFKRGQVRLLHQCNLAASDDPVGPSDEDRALWE</sequence>
<feature type="domain" description="TauD/TfdA-like" evidence="7">
    <location>
        <begin position="22"/>
        <end position="392"/>
    </location>
</feature>
<comment type="cofactor">
    <cofactor evidence="1">
        <name>Fe(2+)</name>
        <dbReference type="ChEBI" id="CHEBI:29033"/>
    </cofactor>
</comment>
<dbReference type="PANTHER" id="PTHR43779:SF2">
    <property type="entry name" value="ALPHA-KETOGLUTARATE-DEPENDENT XANTHINE DIOXYGENASE XAN1"/>
    <property type="match status" value="1"/>
</dbReference>
<evidence type="ECO:0000259" key="7">
    <source>
        <dbReference type="Pfam" id="PF02668"/>
    </source>
</evidence>
<keyword evidence="9" id="KW-1185">Reference proteome</keyword>
<dbReference type="Proteomes" id="UP001437256">
    <property type="component" value="Unassembled WGS sequence"/>
</dbReference>
<dbReference type="PANTHER" id="PTHR43779">
    <property type="entry name" value="DIOXYGENASE RV0097-RELATED"/>
    <property type="match status" value="1"/>
</dbReference>
<keyword evidence="6" id="KW-0408">Iron</keyword>
<dbReference type="InterPro" id="IPR003819">
    <property type="entry name" value="TauD/TfdA-like"/>
</dbReference>
<accession>A0ABR3A9U4</accession>
<dbReference type="InterPro" id="IPR051178">
    <property type="entry name" value="TfdA_dioxygenase"/>
</dbReference>
<evidence type="ECO:0000313" key="9">
    <source>
        <dbReference type="Proteomes" id="UP001437256"/>
    </source>
</evidence>
<evidence type="ECO:0000256" key="3">
    <source>
        <dbReference type="ARBA" id="ARBA00022723"/>
    </source>
</evidence>
<dbReference type="Gene3D" id="3.60.130.10">
    <property type="entry name" value="Clavaminate synthase-like"/>
    <property type="match status" value="1"/>
</dbReference>
<dbReference type="SUPFAM" id="SSF51197">
    <property type="entry name" value="Clavaminate synthase-like"/>
    <property type="match status" value="1"/>
</dbReference>
<gene>
    <name evidence="8" type="ORF">AAF712_002601</name>
</gene>
<evidence type="ECO:0000256" key="2">
    <source>
        <dbReference type="ARBA" id="ARBA00005896"/>
    </source>
</evidence>
<dbReference type="InterPro" id="IPR042098">
    <property type="entry name" value="TauD-like_sf"/>
</dbReference>
<comment type="similarity">
    <text evidence="2">Belongs to the TfdA dioxygenase family.</text>
</comment>
<keyword evidence="4" id="KW-0223">Dioxygenase</keyword>
<keyword evidence="5" id="KW-0560">Oxidoreductase</keyword>
<organism evidence="8 9">
    <name type="scientific">Marasmius tenuissimus</name>
    <dbReference type="NCBI Taxonomy" id="585030"/>
    <lineage>
        <taxon>Eukaryota</taxon>
        <taxon>Fungi</taxon>
        <taxon>Dikarya</taxon>
        <taxon>Basidiomycota</taxon>
        <taxon>Agaricomycotina</taxon>
        <taxon>Agaricomycetes</taxon>
        <taxon>Agaricomycetidae</taxon>
        <taxon>Agaricales</taxon>
        <taxon>Marasmiineae</taxon>
        <taxon>Marasmiaceae</taxon>
        <taxon>Marasmius</taxon>
    </lineage>
</organism>
<evidence type="ECO:0000256" key="5">
    <source>
        <dbReference type="ARBA" id="ARBA00023002"/>
    </source>
</evidence>